<reference evidence="3" key="1">
    <citation type="submission" date="2020-06" db="EMBL/GenBank/DDBJ databases">
        <title>Characterization of fructooligosaccharide metabolism and fructooligosaccharide-degrading enzymes in human commensal butyrate producers.</title>
        <authorList>
            <person name="Tanno H."/>
            <person name="Fujii T."/>
            <person name="Hirano K."/>
            <person name="Maeno S."/>
            <person name="Tonozuka T."/>
            <person name="Sakamoto M."/>
            <person name="Ohkuma M."/>
            <person name="Tochio T."/>
            <person name="Endo A."/>
        </authorList>
    </citation>
    <scope>NUCLEOTIDE SEQUENCE</scope>
    <source>
        <strain evidence="3">JCM 17466</strain>
    </source>
</reference>
<evidence type="ECO:0000313" key="4">
    <source>
        <dbReference type="Proteomes" id="UP000613208"/>
    </source>
</evidence>
<dbReference type="InterPro" id="IPR004701">
    <property type="entry name" value="PTS_EIIA_man-typ"/>
</dbReference>
<dbReference type="GO" id="GO:0016020">
    <property type="term" value="C:membrane"/>
    <property type="evidence" value="ECO:0007669"/>
    <property type="project" value="InterPro"/>
</dbReference>
<dbReference type="PANTHER" id="PTHR33799">
    <property type="entry name" value="PTS PERMEASE-RELATED-RELATED"/>
    <property type="match status" value="1"/>
</dbReference>
<keyword evidence="1" id="KW-0808">Transferase</keyword>
<name>A0A916QA99_9FIRM</name>
<dbReference type="InterPro" id="IPR051471">
    <property type="entry name" value="Bacterial_PTS_sugar_comp"/>
</dbReference>
<dbReference type="GO" id="GO:0016740">
    <property type="term" value="F:transferase activity"/>
    <property type="evidence" value="ECO:0007669"/>
    <property type="project" value="UniProtKB-KW"/>
</dbReference>
<dbReference type="PANTHER" id="PTHR33799:SF1">
    <property type="entry name" value="PTS SYSTEM MANNOSE-SPECIFIC EIIAB COMPONENT-RELATED"/>
    <property type="match status" value="1"/>
</dbReference>
<dbReference type="RefSeq" id="WP_201310471.1">
    <property type="nucleotide sequence ID" value="NZ_BLYI01000027.1"/>
</dbReference>
<organism evidence="3 4">
    <name type="scientific">Anaerostipes butyraticus</name>
    <dbReference type="NCBI Taxonomy" id="645466"/>
    <lineage>
        <taxon>Bacteria</taxon>
        <taxon>Bacillati</taxon>
        <taxon>Bacillota</taxon>
        <taxon>Clostridia</taxon>
        <taxon>Lachnospirales</taxon>
        <taxon>Lachnospiraceae</taxon>
        <taxon>Anaerostipes</taxon>
    </lineage>
</organism>
<gene>
    <name evidence="3" type="ORF">ANBU17_10960</name>
</gene>
<dbReference type="Gene3D" id="3.40.50.510">
    <property type="entry name" value="Phosphotransferase system, mannose-type IIA component"/>
    <property type="match status" value="1"/>
</dbReference>
<accession>A0A916QA99</accession>
<sequence>MKETGTKINEIQSDIPGIILLSHGPLASGLLGTMEMVLGTVENVTALELEEGDHTEEYRKRIAEIAEAMPEKSVFLMDIFGGSPFNQVIQYFLENSKEIRAVSGMNLGMLMAAVNARQNNDSDMIEEITKMGKEAVINIGKQWNEQ</sequence>
<evidence type="ECO:0000313" key="3">
    <source>
        <dbReference type="EMBL" id="GFO84749.1"/>
    </source>
</evidence>
<dbReference type="EMBL" id="BLYI01000027">
    <property type="protein sequence ID" value="GFO84749.1"/>
    <property type="molecule type" value="Genomic_DNA"/>
</dbReference>
<dbReference type="AlphaFoldDB" id="A0A916QA99"/>
<dbReference type="PROSITE" id="PS51096">
    <property type="entry name" value="PTS_EIIA_TYPE_4"/>
    <property type="match status" value="1"/>
</dbReference>
<dbReference type="SUPFAM" id="SSF53062">
    <property type="entry name" value="PTS system fructose IIA component-like"/>
    <property type="match status" value="1"/>
</dbReference>
<comment type="caution">
    <text evidence="3">The sequence shown here is derived from an EMBL/GenBank/DDBJ whole genome shotgun (WGS) entry which is preliminary data.</text>
</comment>
<dbReference type="GO" id="GO:0009401">
    <property type="term" value="P:phosphoenolpyruvate-dependent sugar phosphotransferase system"/>
    <property type="evidence" value="ECO:0007669"/>
    <property type="project" value="InterPro"/>
</dbReference>
<dbReference type="InterPro" id="IPR036662">
    <property type="entry name" value="PTS_EIIA_man-typ_sf"/>
</dbReference>
<proteinExistence type="predicted"/>
<dbReference type="Pfam" id="PF03610">
    <property type="entry name" value="EIIA-man"/>
    <property type="match status" value="1"/>
</dbReference>
<keyword evidence="4" id="KW-1185">Reference proteome</keyword>
<protein>
    <recommendedName>
        <fullName evidence="2">PTS EIIA type-4 domain-containing protein</fullName>
    </recommendedName>
</protein>
<feature type="domain" description="PTS EIIA type-4" evidence="2">
    <location>
        <begin position="15"/>
        <end position="136"/>
    </location>
</feature>
<evidence type="ECO:0000259" key="2">
    <source>
        <dbReference type="PROSITE" id="PS51096"/>
    </source>
</evidence>
<evidence type="ECO:0000256" key="1">
    <source>
        <dbReference type="ARBA" id="ARBA00022679"/>
    </source>
</evidence>
<dbReference type="Proteomes" id="UP000613208">
    <property type="component" value="Unassembled WGS sequence"/>
</dbReference>